<keyword evidence="4 11" id="KW-0328">Glycosyltransferase</keyword>
<keyword evidence="9 11" id="KW-0333">Golgi apparatus</keyword>
<protein>
    <recommendedName>
        <fullName evidence="11">Hexosyltransferase</fullName>
        <ecNumber evidence="11">2.4.1.-</ecNumber>
    </recommendedName>
</protein>
<evidence type="ECO:0000256" key="2">
    <source>
        <dbReference type="ARBA" id="ARBA00004922"/>
    </source>
</evidence>
<comment type="pathway">
    <text evidence="2">Protein modification; protein glycosylation.</text>
</comment>
<dbReference type="EC" id="2.4.1.-" evidence="11"/>
<dbReference type="PANTHER" id="PTHR11214">
    <property type="entry name" value="BETA-1,3-N-ACETYLGLUCOSAMINYLTRANSFERASE"/>
    <property type="match status" value="1"/>
</dbReference>
<dbReference type="InterPro" id="IPR002659">
    <property type="entry name" value="Glyco_trans_31"/>
</dbReference>
<sequence length="436" mass="48763">MGSAPSRLPSASSPPASRALQDTLQSRSPFLLFIVVLSIVLHLGFFWQRALQCSAGVQGSPSRPASDRILTGLRDVDAKLDALFAKRSASDAAAVTSLVVGLRAQLNTFLAEYESQGEGQEGGGRIGAGLTDGHGAARKTDDLGGRIFVGVFSGITDRGKLVDAEDDPETQLRYNYAKRRQSIRDTWFPATGEDHIQMQRELGITMRFIIGHSNDAEEERQIAEENEEHGDILRLPIVESYDGLANKTKSFFSAVMAGYSPDWIVKIDDDIYLIPDRLQAATKQWKRMGAGYIGCMKHGDVWKYEGTRWFEPQHILLGSDYFLHAYGSLYVMSRQVVEKVIIRNMDNLRMLANEDTSVGVWMLSHNVTHFEDMRLCSEDCATEAIGIRKKDCMGLCSPTKDMYIAHRTKSCREEATDPLPYMPSYPDHEMFESMWV</sequence>
<evidence type="ECO:0000313" key="13">
    <source>
        <dbReference type="Proteomes" id="UP000708148"/>
    </source>
</evidence>
<evidence type="ECO:0000256" key="5">
    <source>
        <dbReference type="ARBA" id="ARBA00022679"/>
    </source>
</evidence>
<evidence type="ECO:0000256" key="3">
    <source>
        <dbReference type="ARBA" id="ARBA00008661"/>
    </source>
</evidence>
<comment type="subcellular location">
    <subcellularLocation>
        <location evidence="1 11">Golgi apparatus membrane</location>
        <topology evidence="1 11">Single-pass type II membrane protein</topology>
    </subcellularLocation>
</comment>
<evidence type="ECO:0000256" key="11">
    <source>
        <dbReference type="RuleBase" id="RU363063"/>
    </source>
</evidence>
<evidence type="ECO:0000256" key="6">
    <source>
        <dbReference type="ARBA" id="ARBA00022692"/>
    </source>
</evidence>
<accession>A0A8S1IUP1</accession>
<comment type="cofactor">
    <cofactor evidence="11">
        <name>Mn(2+)</name>
        <dbReference type="ChEBI" id="CHEBI:29035"/>
    </cofactor>
</comment>
<keyword evidence="7 11" id="KW-0735">Signal-anchor</keyword>
<keyword evidence="8 11" id="KW-1133">Transmembrane helix</keyword>
<keyword evidence="10 11" id="KW-0472">Membrane</keyword>
<keyword evidence="13" id="KW-1185">Reference proteome</keyword>
<evidence type="ECO:0000256" key="7">
    <source>
        <dbReference type="ARBA" id="ARBA00022968"/>
    </source>
</evidence>
<evidence type="ECO:0000256" key="8">
    <source>
        <dbReference type="ARBA" id="ARBA00022989"/>
    </source>
</evidence>
<dbReference type="AlphaFoldDB" id="A0A8S1IUP1"/>
<name>A0A8S1IUP1_9CHLO</name>
<keyword evidence="11" id="KW-0464">Manganese</keyword>
<keyword evidence="5" id="KW-0808">Transferase</keyword>
<keyword evidence="6 11" id="KW-0812">Transmembrane</keyword>
<dbReference type="PANTHER" id="PTHR11214:SF85">
    <property type="entry name" value="BETA-1,3-GALACTOSYLTRANSFERASE 12-RELATED"/>
    <property type="match status" value="1"/>
</dbReference>
<dbReference type="GO" id="GO:0008378">
    <property type="term" value="F:galactosyltransferase activity"/>
    <property type="evidence" value="ECO:0007669"/>
    <property type="project" value="TreeGrafter"/>
</dbReference>
<dbReference type="Gene3D" id="3.90.550.50">
    <property type="match status" value="1"/>
</dbReference>
<comment type="caution">
    <text evidence="12">The sequence shown here is derived from an EMBL/GenBank/DDBJ whole genome shotgun (WGS) entry which is preliminary data.</text>
</comment>
<comment type="similarity">
    <text evidence="3 11">Belongs to the glycosyltransferase 31 family.</text>
</comment>
<dbReference type="SUPFAM" id="SSF53448">
    <property type="entry name" value="Nucleotide-diphospho-sugar transferases"/>
    <property type="match status" value="1"/>
</dbReference>
<proteinExistence type="inferred from homology"/>
<evidence type="ECO:0000256" key="10">
    <source>
        <dbReference type="ARBA" id="ARBA00023136"/>
    </source>
</evidence>
<organism evidence="12 13">
    <name type="scientific">Ostreobium quekettii</name>
    <dbReference type="NCBI Taxonomy" id="121088"/>
    <lineage>
        <taxon>Eukaryota</taxon>
        <taxon>Viridiplantae</taxon>
        <taxon>Chlorophyta</taxon>
        <taxon>core chlorophytes</taxon>
        <taxon>Ulvophyceae</taxon>
        <taxon>TCBD clade</taxon>
        <taxon>Bryopsidales</taxon>
        <taxon>Ostreobineae</taxon>
        <taxon>Ostreobiaceae</taxon>
        <taxon>Ostreobium</taxon>
    </lineage>
</organism>
<dbReference type="Proteomes" id="UP000708148">
    <property type="component" value="Unassembled WGS sequence"/>
</dbReference>
<evidence type="ECO:0000256" key="4">
    <source>
        <dbReference type="ARBA" id="ARBA00022676"/>
    </source>
</evidence>
<evidence type="ECO:0000256" key="1">
    <source>
        <dbReference type="ARBA" id="ARBA00004323"/>
    </source>
</evidence>
<evidence type="ECO:0000256" key="9">
    <source>
        <dbReference type="ARBA" id="ARBA00023034"/>
    </source>
</evidence>
<dbReference type="GO" id="GO:0000139">
    <property type="term" value="C:Golgi membrane"/>
    <property type="evidence" value="ECO:0007669"/>
    <property type="project" value="UniProtKB-SubCell"/>
</dbReference>
<feature type="transmembrane region" description="Helical" evidence="11">
    <location>
        <begin position="30"/>
        <end position="47"/>
    </location>
</feature>
<dbReference type="InterPro" id="IPR029044">
    <property type="entry name" value="Nucleotide-diphossugar_trans"/>
</dbReference>
<dbReference type="EMBL" id="CAJHUC010000851">
    <property type="protein sequence ID" value="CAD7698564.1"/>
    <property type="molecule type" value="Genomic_DNA"/>
</dbReference>
<dbReference type="Pfam" id="PF01762">
    <property type="entry name" value="Galactosyl_T"/>
    <property type="match status" value="1"/>
</dbReference>
<gene>
    <name evidence="12" type="ORF">OSTQU699_LOCUS3925</name>
</gene>
<dbReference type="OrthoDB" id="592847at2759"/>
<evidence type="ECO:0000313" key="12">
    <source>
        <dbReference type="EMBL" id="CAD7698564.1"/>
    </source>
</evidence>
<reference evidence="12" key="1">
    <citation type="submission" date="2020-12" db="EMBL/GenBank/DDBJ databases">
        <authorList>
            <person name="Iha C."/>
        </authorList>
    </citation>
    <scope>NUCLEOTIDE SEQUENCE</scope>
</reference>